<dbReference type="Proteomes" id="UP000029492">
    <property type="component" value="Chromosome"/>
</dbReference>
<protein>
    <submittedName>
        <fullName evidence="5">GntR family transcriptional regulator</fullName>
    </submittedName>
</protein>
<dbReference type="Gene3D" id="1.10.10.10">
    <property type="entry name" value="Winged helix-like DNA-binding domain superfamily/Winged helix DNA-binding domain"/>
    <property type="match status" value="1"/>
</dbReference>
<evidence type="ECO:0000313" key="6">
    <source>
        <dbReference type="Proteomes" id="UP000029492"/>
    </source>
</evidence>
<evidence type="ECO:0000313" key="5">
    <source>
        <dbReference type="EMBL" id="AIQ93553.1"/>
    </source>
</evidence>
<dbReference type="PROSITE" id="PS50949">
    <property type="entry name" value="HTH_GNTR"/>
    <property type="match status" value="1"/>
</dbReference>
<evidence type="ECO:0000259" key="4">
    <source>
        <dbReference type="PROSITE" id="PS50949"/>
    </source>
</evidence>
<keyword evidence="3" id="KW-0804">Transcription</keyword>
<dbReference type="InterPro" id="IPR000524">
    <property type="entry name" value="Tscrpt_reg_HTH_GntR"/>
</dbReference>
<keyword evidence="2" id="KW-0238">DNA-binding</keyword>
<dbReference type="SMART" id="SM00345">
    <property type="entry name" value="HTH_GNTR"/>
    <property type="match status" value="1"/>
</dbReference>
<dbReference type="SUPFAM" id="SSF48008">
    <property type="entry name" value="GntR ligand-binding domain-like"/>
    <property type="match status" value="1"/>
</dbReference>
<name>A0A089P692_9HYPH</name>
<dbReference type="KEGG" id="mor:MOC_5798"/>
<dbReference type="InterPro" id="IPR008920">
    <property type="entry name" value="TF_FadR/GntR_C"/>
</dbReference>
<evidence type="ECO:0000256" key="2">
    <source>
        <dbReference type="ARBA" id="ARBA00023125"/>
    </source>
</evidence>
<dbReference type="InterPro" id="IPR036388">
    <property type="entry name" value="WH-like_DNA-bd_sf"/>
</dbReference>
<dbReference type="InterPro" id="IPR036390">
    <property type="entry name" value="WH_DNA-bd_sf"/>
</dbReference>
<dbReference type="Pfam" id="PF00392">
    <property type="entry name" value="GntR"/>
    <property type="match status" value="1"/>
</dbReference>
<evidence type="ECO:0000256" key="1">
    <source>
        <dbReference type="ARBA" id="ARBA00023015"/>
    </source>
</evidence>
<dbReference type="PANTHER" id="PTHR43537:SF49">
    <property type="entry name" value="TRANSCRIPTIONAL REGULATORY PROTEIN"/>
    <property type="match status" value="1"/>
</dbReference>
<dbReference type="AlphaFoldDB" id="A0A089P692"/>
<dbReference type="SMART" id="SM00895">
    <property type="entry name" value="FCD"/>
    <property type="match status" value="1"/>
</dbReference>
<dbReference type="STRING" id="693986.MOC_5798"/>
<sequence>MKASESERSSGAGAYERLLRAIEEGELAPGSRLREAELAERFQISRTPVREALGRLEAQGLVAHEPHRGASVAQLDYGQVSELYDLREVLEGTAARLAAIHASAVETEILEEMVARDRTLLGDAPALARTNRLFHRQIHGAARNRFLQSTLETMRLSLVLLPGATTLAAPDRAAESLTEHAAIVAAIRAHDADGAEAAARAHIRAAFKARIRIWQES</sequence>
<dbReference type="PRINTS" id="PR00035">
    <property type="entry name" value="HTHGNTR"/>
</dbReference>
<dbReference type="CDD" id="cd07377">
    <property type="entry name" value="WHTH_GntR"/>
    <property type="match status" value="1"/>
</dbReference>
<keyword evidence="1" id="KW-0805">Transcription regulation</keyword>
<dbReference type="eggNOG" id="COG1802">
    <property type="taxonomic scope" value="Bacteria"/>
</dbReference>
<dbReference type="EMBL" id="CP003811">
    <property type="protein sequence ID" value="AIQ93553.1"/>
    <property type="molecule type" value="Genomic_DNA"/>
</dbReference>
<feature type="domain" description="HTH gntR-type" evidence="4">
    <location>
        <begin position="8"/>
        <end position="75"/>
    </location>
</feature>
<proteinExistence type="predicted"/>
<accession>A0A089P692</accession>
<dbReference type="GeneID" id="96602186"/>
<keyword evidence="6" id="KW-1185">Reference proteome</keyword>
<dbReference type="InterPro" id="IPR011711">
    <property type="entry name" value="GntR_C"/>
</dbReference>
<reference evidence="5 6" key="1">
    <citation type="journal article" date="2014" name="PLoS ONE">
        <title>Genome Information of Methylobacterium oryzae, a Plant-Probiotic Methylotroph in the Phyllosphere.</title>
        <authorList>
            <person name="Kwak M.J."/>
            <person name="Jeong H."/>
            <person name="Madhaiyan M."/>
            <person name="Lee Y."/>
            <person name="Sa T.M."/>
            <person name="Oh T.K."/>
            <person name="Kim J.F."/>
        </authorList>
    </citation>
    <scope>NUCLEOTIDE SEQUENCE [LARGE SCALE GENOMIC DNA]</scope>
    <source>
        <strain evidence="5 6">CBMB20</strain>
    </source>
</reference>
<dbReference type="SUPFAM" id="SSF46785">
    <property type="entry name" value="Winged helix' DNA-binding domain"/>
    <property type="match status" value="1"/>
</dbReference>
<gene>
    <name evidence="5" type="ORF">MOC_5798</name>
</gene>
<dbReference type="RefSeq" id="WP_043357372.1">
    <property type="nucleotide sequence ID" value="NZ_CP003811.1"/>
</dbReference>
<evidence type="ECO:0000256" key="3">
    <source>
        <dbReference type="ARBA" id="ARBA00023163"/>
    </source>
</evidence>
<dbReference type="GO" id="GO:0003700">
    <property type="term" value="F:DNA-binding transcription factor activity"/>
    <property type="evidence" value="ECO:0007669"/>
    <property type="project" value="InterPro"/>
</dbReference>
<dbReference type="PANTHER" id="PTHR43537">
    <property type="entry name" value="TRANSCRIPTIONAL REGULATOR, GNTR FAMILY"/>
    <property type="match status" value="1"/>
</dbReference>
<dbReference type="Pfam" id="PF07729">
    <property type="entry name" value="FCD"/>
    <property type="match status" value="1"/>
</dbReference>
<dbReference type="Gene3D" id="1.20.120.530">
    <property type="entry name" value="GntR ligand-binding domain-like"/>
    <property type="match status" value="1"/>
</dbReference>
<dbReference type="GO" id="GO:0003677">
    <property type="term" value="F:DNA binding"/>
    <property type="evidence" value="ECO:0007669"/>
    <property type="project" value="UniProtKB-KW"/>
</dbReference>
<organism evidence="5 6">
    <name type="scientific">Methylobacterium oryzae CBMB20</name>
    <dbReference type="NCBI Taxonomy" id="693986"/>
    <lineage>
        <taxon>Bacteria</taxon>
        <taxon>Pseudomonadati</taxon>
        <taxon>Pseudomonadota</taxon>
        <taxon>Alphaproteobacteria</taxon>
        <taxon>Hyphomicrobiales</taxon>
        <taxon>Methylobacteriaceae</taxon>
        <taxon>Methylobacterium</taxon>
    </lineage>
</organism>
<dbReference type="HOGENOM" id="CLU_017584_5_3_5"/>